<dbReference type="RefSeq" id="WP_067475373.1">
    <property type="nucleotide sequence ID" value="NZ_CP015961.1"/>
</dbReference>
<accession>A0A173LF83</accession>
<reference evidence="1 2" key="1">
    <citation type="submission" date="2016-06" db="EMBL/GenBank/DDBJ databases">
        <title>Complete genome sequence of a saline-alkali tolerant type strain Dietzia timorensis ID05-A0528T.</title>
        <authorList>
            <person name="Wu X."/>
        </authorList>
    </citation>
    <scope>NUCLEOTIDE SEQUENCE [LARGE SCALE GENOMIC DNA]</scope>
    <source>
        <strain evidence="1 2">ID05-A0528</strain>
    </source>
</reference>
<protein>
    <submittedName>
        <fullName evidence="1">Uncharacterized protein</fullName>
    </submittedName>
</protein>
<proteinExistence type="predicted"/>
<evidence type="ECO:0000313" key="2">
    <source>
        <dbReference type="Proteomes" id="UP000186104"/>
    </source>
</evidence>
<dbReference type="EMBL" id="CP015961">
    <property type="protein sequence ID" value="ANI90956.1"/>
    <property type="molecule type" value="Genomic_DNA"/>
</dbReference>
<keyword evidence="2" id="KW-1185">Reference proteome</keyword>
<evidence type="ECO:0000313" key="1">
    <source>
        <dbReference type="EMBL" id="ANI90956.1"/>
    </source>
</evidence>
<dbReference type="Proteomes" id="UP000186104">
    <property type="component" value="Chromosome"/>
</dbReference>
<name>A0A173LF83_9ACTN</name>
<dbReference type="STRING" id="499555.BJL86_0145"/>
<gene>
    <name evidence="1" type="ORF">BJL86_0145</name>
</gene>
<sequence length="110" mass="11072">MADSSPSGDSMSADSMSADYPQIRAAVRGISGAGGALGGVKSVGAGYVVDGLWASALGKASLDADISLSDYAVLLSTRLKACASAAQSTVDELVLTDTEFATLLRETLPE</sequence>
<organism evidence="1 2">
    <name type="scientific">Dietzia timorensis</name>
    <dbReference type="NCBI Taxonomy" id="499555"/>
    <lineage>
        <taxon>Bacteria</taxon>
        <taxon>Bacillati</taxon>
        <taxon>Actinomycetota</taxon>
        <taxon>Actinomycetes</taxon>
        <taxon>Mycobacteriales</taxon>
        <taxon>Dietziaceae</taxon>
        <taxon>Dietzia</taxon>
    </lineage>
</organism>
<dbReference type="KEGG" id="dtm:BJL86_0145"/>
<dbReference type="AlphaFoldDB" id="A0A173LF83"/>